<evidence type="ECO:0000313" key="2">
    <source>
        <dbReference type="EMBL" id="GBM45800.1"/>
    </source>
</evidence>
<organism evidence="2 3">
    <name type="scientific">Araneus ventricosus</name>
    <name type="common">Orbweaver spider</name>
    <name type="synonym">Epeira ventricosa</name>
    <dbReference type="NCBI Taxonomy" id="182803"/>
    <lineage>
        <taxon>Eukaryota</taxon>
        <taxon>Metazoa</taxon>
        <taxon>Ecdysozoa</taxon>
        <taxon>Arthropoda</taxon>
        <taxon>Chelicerata</taxon>
        <taxon>Arachnida</taxon>
        <taxon>Araneae</taxon>
        <taxon>Araneomorphae</taxon>
        <taxon>Entelegynae</taxon>
        <taxon>Araneoidea</taxon>
        <taxon>Araneidae</taxon>
        <taxon>Araneus</taxon>
    </lineage>
</organism>
<comment type="caution">
    <text evidence="2">The sequence shown here is derived from an EMBL/GenBank/DDBJ whole genome shotgun (WGS) entry which is preliminary data.</text>
</comment>
<evidence type="ECO:0000313" key="3">
    <source>
        <dbReference type="Proteomes" id="UP000499080"/>
    </source>
</evidence>
<reference evidence="2 3" key="1">
    <citation type="journal article" date="2019" name="Sci. Rep.">
        <title>Orb-weaving spider Araneus ventricosus genome elucidates the spidroin gene catalogue.</title>
        <authorList>
            <person name="Kono N."/>
            <person name="Nakamura H."/>
            <person name="Ohtoshi R."/>
            <person name="Moran D.A.P."/>
            <person name="Shinohara A."/>
            <person name="Yoshida Y."/>
            <person name="Fujiwara M."/>
            <person name="Mori M."/>
            <person name="Tomita M."/>
            <person name="Arakawa K."/>
        </authorList>
    </citation>
    <scope>NUCLEOTIDE SEQUENCE [LARGE SCALE GENOMIC DNA]</scope>
</reference>
<dbReference type="AlphaFoldDB" id="A0A4Y2FWE3"/>
<dbReference type="EMBL" id="BGPR01001113">
    <property type="protein sequence ID" value="GBM45800.1"/>
    <property type="molecule type" value="Genomic_DNA"/>
</dbReference>
<accession>A0A4Y2FWE3</accession>
<sequence length="111" mass="12425">MLYSNLLAFFGTGSGSIFVCPEEQVKLLVILHGALGHPKYGNEMLLYKYATYSLPRWVLKWWIFGRISDDDPYPRHGGGSHVPLVIWATMLSATMPMLIVAVAGHSLCITW</sequence>
<keyword evidence="1" id="KW-1133">Transmembrane helix</keyword>
<dbReference type="Proteomes" id="UP000499080">
    <property type="component" value="Unassembled WGS sequence"/>
</dbReference>
<protein>
    <submittedName>
        <fullName evidence="2">Uncharacterized protein</fullName>
    </submittedName>
</protein>
<feature type="transmembrane region" description="Helical" evidence="1">
    <location>
        <begin position="84"/>
        <end position="109"/>
    </location>
</feature>
<keyword evidence="1" id="KW-0812">Transmembrane</keyword>
<keyword evidence="1" id="KW-0472">Membrane</keyword>
<proteinExistence type="predicted"/>
<gene>
    <name evidence="2" type="ORF">AVEN_55559_1</name>
</gene>
<keyword evidence="3" id="KW-1185">Reference proteome</keyword>
<evidence type="ECO:0000256" key="1">
    <source>
        <dbReference type="SAM" id="Phobius"/>
    </source>
</evidence>
<name>A0A4Y2FWE3_ARAVE</name>